<sequence>MEPLTAAALATLLVTKMIEKLGESLGEKIPELGSHVWEQVAKLKDVMKAKSPETMAVLTAAESAPGLVDAQPDVFGLPVLTQKVETLATAEPDVAELIEALDADVRPQLPTAFQEKLVQQVLLKGIKGKSIKATDLNQTAAASATKVSQEMLVDVDVEGGIDVSSASQTA</sequence>
<proteinExistence type="predicted"/>
<dbReference type="EMBL" id="JADOES010000023">
    <property type="protein sequence ID" value="MBT9316290.1"/>
    <property type="molecule type" value="Genomic_DNA"/>
</dbReference>
<reference evidence="1" key="1">
    <citation type="submission" date="2020-11" db="EMBL/GenBank/DDBJ databases">
        <authorList>
            <person name="Konstantinou D."/>
            <person name="Gkelis S."/>
            <person name="Popin R."/>
            <person name="Fewer D."/>
            <person name="Sivonen K."/>
        </authorList>
    </citation>
    <scope>NUCLEOTIDE SEQUENCE</scope>
    <source>
        <strain evidence="1">TAU-MAC 1115</strain>
    </source>
</reference>
<name>A0A947DGF4_9CYAN</name>
<comment type="caution">
    <text evidence="1">The sequence shown here is derived from an EMBL/GenBank/DDBJ whole genome shotgun (WGS) entry which is preliminary data.</text>
</comment>
<dbReference type="AlphaFoldDB" id="A0A947DGF4"/>
<protein>
    <submittedName>
        <fullName evidence="1">Uncharacterized protein</fullName>
    </submittedName>
</protein>
<organism evidence="1 2">
    <name type="scientific">Leptothoe spongobia TAU-MAC 1115</name>
    <dbReference type="NCBI Taxonomy" id="1967444"/>
    <lineage>
        <taxon>Bacteria</taxon>
        <taxon>Bacillati</taxon>
        <taxon>Cyanobacteriota</taxon>
        <taxon>Cyanophyceae</taxon>
        <taxon>Nodosilineales</taxon>
        <taxon>Cymatolegaceae</taxon>
        <taxon>Leptothoe</taxon>
        <taxon>Leptothoe spongobia</taxon>
    </lineage>
</organism>
<reference evidence="1" key="2">
    <citation type="journal article" date="2021" name="Mar. Drugs">
        <title>Genome Reduction and Secondary Metabolism of the Marine Sponge-Associated Cyanobacterium Leptothoe.</title>
        <authorList>
            <person name="Konstantinou D."/>
            <person name="Popin R.V."/>
            <person name="Fewer D.P."/>
            <person name="Sivonen K."/>
            <person name="Gkelis S."/>
        </authorList>
    </citation>
    <scope>NUCLEOTIDE SEQUENCE</scope>
    <source>
        <strain evidence="1">TAU-MAC 1115</strain>
    </source>
</reference>
<evidence type="ECO:0000313" key="2">
    <source>
        <dbReference type="Proteomes" id="UP000717364"/>
    </source>
</evidence>
<dbReference type="Proteomes" id="UP000717364">
    <property type="component" value="Unassembled WGS sequence"/>
</dbReference>
<keyword evidence="2" id="KW-1185">Reference proteome</keyword>
<dbReference type="RefSeq" id="WP_215609358.1">
    <property type="nucleotide sequence ID" value="NZ_JADOES010000023.1"/>
</dbReference>
<evidence type="ECO:0000313" key="1">
    <source>
        <dbReference type="EMBL" id="MBT9316290.1"/>
    </source>
</evidence>
<accession>A0A947DGF4</accession>
<gene>
    <name evidence="1" type="ORF">IXB50_12740</name>
</gene>